<dbReference type="KEGG" id="taz:TREAZ_2867"/>
<dbReference type="STRING" id="545695.TREAZ_2867"/>
<protein>
    <submittedName>
        <fullName evidence="3">Amidohydrolase 2</fullName>
    </submittedName>
</protein>
<dbReference type="HOGENOM" id="CLU_044590_3_0_12"/>
<organism evidence="3 4">
    <name type="scientific">Leadbettera azotonutricia (strain ATCC BAA-888 / DSM 13862 / ZAS-9)</name>
    <name type="common">Treponema azotonutricium</name>
    <dbReference type="NCBI Taxonomy" id="545695"/>
    <lineage>
        <taxon>Bacteria</taxon>
        <taxon>Pseudomonadati</taxon>
        <taxon>Spirochaetota</taxon>
        <taxon>Spirochaetia</taxon>
        <taxon>Spirochaetales</taxon>
        <taxon>Breznakiellaceae</taxon>
        <taxon>Leadbettera</taxon>
    </lineage>
</organism>
<dbReference type="PANTHER" id="PTHR43569">
    <property type="entry name" value="AMIDOHYDROLASE"/>
    <property type="match status" value="1"/>
</dbReference>
<dbReference type="InterPro" id="IPR052350">
    <property type="entry name" value="Metallo-dep_Lactonases"/>
</dbReference>
<dbReference type="RefSeq" id="WP_015712673.1">
    <property type="nucleotide sequence ID" value="NC_015577.1"/>
</dbReference>
<keyword evidence="3" id="KW-0378">Hydrolase</keyword>
<evidence type="ECO:0000313" key="4">
    <source>
        <dbReference type="Proteomes" id="UP000009222"/>
    </source>
</evidence>
<dbReference type="Gene3D" id="3.20.20.140">
    <property type="entry name" value="Metal-dependent hydrolases"/>
    <property type="match status" value="1"/>
</dbReference>
<feature type="domain" description="Amidohydrolase-related" evidence="2">
    <location>
        <begin position="7"/>
        <end position="284"/>
    </location>
</feature>
<gene>
    <name evidence="3" type="ordered locus">TREAZ_2867</name>
</gene>
<dbReference type="eggNOG" id="COG3618">
    <property type="taxonomic scope" value="Bacteria"/>
</dbReference>
<dbReference type="OrthoDB" id="5450317at2"/>
<reference evidence="4" key="1">
    <citation type="submission" date="2009-12" db="EMBL/GenBank/DDBJ databases">
        <title>Complete sequence of Treponema azotonutricium strain ZAS-9.</title>
        <authorList>
            <person name="Tetu S.G."/>
            <person name="Matson E."/>
            <person name="Ren Q."/>
            <person name="Seshadri R."/>
            <person name="Elbourne L."/>
            <person name="Hassan K.A."/>
            <person name="Durkin A."/>
            <person name="Radune D."/>
            <person name="Mohamoud Y."/>
            <person name="Shay R."/>
            <person name="Jin S."/>
            <person name="Zhang X."/>
            <person name="Lucey K."/>
            <person name="Ballor N.R."/>
            <person name="Ottesen E."/>
            <person name="Rosenthal R."/>
            <person name="Allen A."/>
            <person name="Leadbetter J.R."/>
            <person name="Paulsen I.T."/>
        </authorList>
    </citation>
    <scope>NUCLEOTIDE SEQUENCE [LARGE SCALE GENOMIC DNA]</scope>
    <source>
        <strain evidence="4">ATCC BAA-888 / DSM 13862 / ZAS-9</strain>
    </source>
</reference>
<dbReference type="PANTHER" id="PTHR43569:SF2">
    <property type="entry name" value="AMIDOHYDROLASE-RELATED DOMAIN-CONTAINING PROTEIN"/>
    <property type="match status" value="1"/>
</dbReference>
<proteinExistence type="inferred from homology"/>
<keyword evidence="4" id="KW-1185">Reference proteome</keyword>
<evidence type="ECO:0000256" key="1">
    <source>
        <dbReference type="ARBA" id="ARBA00038310"/>
    </source>
</evidence>
<dbReference type="Pfam" id="PF04909">
    <property type="entry name" value="Amidohydro_2"/>
    <property type="match status" value="1"/>
</dbReference>
<evidence type="ECO:0000259" key="2">
    <source>
        <dbReference type="Pfam" id="PF04909"/>
    </source>
</evidence>
<evidence type="ECO:0000313" key="3">
    <source>
        <dbReference type="EMBL" id="AEF81371.1"/>
    </source>
</evidence>
<sequence length="284" mass="32493">MLDFGIIDTHLHLWDLDKLHYPWLKDNPFLNRTFTLKEYRAACGDIKIDKMVFVQCEVDASQYKEEAAWITELAKNVDPGIAGIVPWAPLEKGAAVEEDLAEFAKNPLVKGIRRIIEFEDDIDFCLRPGFIEGLNLLPTYGFSFDINISFRHNRNVIKMLEKIPEVPCILDHIGKPPVKAGTIEPWKSEIKRMAEFPNLFCKVSSLATEADHKNWTIDDLRPFTDAIFEAFGFERTAFAGDWPVSSRAASYPQCVETLLTLVKGASRADLYKLFRKNGEDFYRI</sequence>
<dbReference type="SUPFAM" id="SSF51556">
    <property type="entry name" value="Metallo-dependent hydrolases"/>
    <property type="match status" value="1"/>
</dbReference>
<dbReference type="InParanoid" id="F5YCE5"/>
<name>F5YCE5_LEAAZ</name>
<dbReference type="AlphaFoldDB" id="F5YCE5"/>
<dbReference type="Proteomes" id="UP000009222">
    <property type="component" value="Chromosome"/>
</dbReference>
<dbReference type="GO" id="GO:0016787">
    <property type="term" value="F:hydrolase activity"/>
    <property type="evidence" value="ECO:0007669"/>
    <property type="project" value="UniProtKB-KW"/>
</dbReference>
<reference evidence="3 4" key="2">
    <citation type="journal article" date="2011" name="ISME J.">
        <title>RNA-seq reveals cooperative metabolic interactions between two termite-gut spirochete species in co-culture.</title>
        <authorList>
            <person name="Rosenthal A.Z."/>
            <person name="Matson E.G."/>
            <person name="Eldar A."/>
            <person name="Leadbetter J.R."/>
        </authorList>
    </citation>
    <scope>NUCLEOTIDE SEQUENCE [LARGE SCALE GENOMIC DNA]</scope>
    <source>
        <strain evidence="4">ATCC BAA-888 / DSM 13862 / ZAS-9</strain>
    </source>
</reference>
<accession>F5YCE5</accession>
<comment type="similarity">
    <text evidence="1">Belongs to the metallo-dependent hydrolases superfamily.</text>
</comment>
<dbReference type="EMBL" id="CP001841">
    <property type="protein sequence ID" value="AEF81371.1"/>
    <property type="molecule type" value="Genomic_DNA"/>
</dbReference>
<dbReference type="InterPro" id="IPR006680">
    <property type="entry name" value="Amidohydro-rel"/>
</dbReference>
<dbReference type="InterPro" id="IPR032466">
    <property type="entry name" value="Metal_Hydrolase"/>
</dbReference>